<evidence type="ECO:0000313" key="1">
    <source>
        <dbReference type="EMBL" id="KUI17958.1"/>
    </source>
</evidence>
<dbReference type="AlphaFoldDB" id="A0A101A923"/>
<evidence type="ECO:0000313" key="2">
    <source>
        <dbReference type="Proteomes" id="UP000053707"/>
    </source>
</evidence>
<dbReference type="Proteomes" id="UP000053707">
    <property type="component" value="Unassembled WGS sequence"/>
</dbReference>
<protein>
    <submittedName>
        <fullName evidence="1">Uncharacterized protein</fullName>
    </submittedName>
</protein>
<dbReference type="RefSeq" id="WP_064395546.1">
    <property type="nucleotide sequence ID" value="NZ_LQIR01000012.1"/>
</dbReference>
<organism evidence="1 2">
    <name type="scientific">Mycobacterium lehmannii</name>
    <dbReference type="NCBI Taxonomy" id="2048550"/>
    <lineage>
        <taxon>Bacteria</taxon>
        <taxon>Bacillati</taxon>
        <taxon>Actinomycetota</taxon>
        <taxon>Actinomycetes</taxon>
        <taxon>Mycobacteriales</taxon>
        <taxon>Mycobacteriaceae</taxon>
        <taxon>Mycobacterium</taxon>
    </lineage>
</organism>
<sequence length="276" mass="30099">MRSLLICHFATIGPVTYASVAKQSEQDAGMSGWSPGRQHWWTTTAIAIIGAIVGGTSLIMNFFYQPSPPPTTIESAHSEFMKLSYSDRIDRCVPYISEHADAWRDKWRAALDDSGTSRQKAPVPFAVLDDANATGQAIVNTYLTVVDHAEKSAPTDEGENLLSCVYAPVLKMDPANTYPDVESLVGSGNEAPKADNVVVHESPLYEQGEFAGVTAEGRPNKIVEVIIRPGPSETHRQLGFAMVSGHDQGVQMWALTASIDAGDPRWMNDIENYRGF</sequence>
<accession>A0A101A923</accession>
<reference evidence="1 2" key="1">
    <citation type="submission" date="2016-01" db="EMBL/GenBank/DDBJ databases">
        <authorList>
            <consortium name="TB Trials Study Group"/>
            <person name="Sutton G."/>
            <person name="Brinkac L."/>
            <person name="Sanka R."/>
            <person name="Adams M."/>
            <person name="Lau E.L."/>
            <person name="Macaden R."/>
            <person name="Grewal H.M.S."/>
        </authorList>
    </citation>
    <scope>NUCLEOTIDE SEQUENCE [LARGE SCALE GENOMIC DNA]</scope>
    <source>
        <strain evidence="1 2">IS-1744</strain>
    </source>
</reference>
<name>A0A101A923_9MYCO</name>
<gene>
    <name evidence="1" type="ORF">AU192_03720</name>
</gene>
<dbReference type="EMBL" id="LQIR01000012">
    <property type="protein sequence ID" value="KUI17958.1"/>
    <property type="molecule type" value="Genomic_DNA"/>
</dbReference>
<comment type="caution">
    <text evidence="1">The sequence shown here is derived from an EMBL/GenBank/DDBJ whole genome shotgun (WGS) entry which is preliminary data.</text>
</comment>
<proteinExistence type="predicted"/>
<keyword evidence="2" id="KW-1185">Reference proteome</keyword>